<reference evidence="3" key="2">
    <citation type="submission" date="2013-12" db="EMBL/GenBank/DDBJ databases">
        <title>Evolution of pathogenesis and genome organization in the Tremellales.</title>
        <authorList>
            <person name="Cuomo C."/>
            <person name="Litvintseva A."/>
            <person name="Heitman J."/>
            <person name="Chen Y."/>
            <person name="Sun S."/>
            <person name="Springer D."/>
            <person name="Dromer F."/>
            <person name="Young S."/>
            <person name="Zeng Q."/>
            <person name="Chapman S."/>
            <person name="Gujja S."/>
            <person name="Saif S."/>
            <person name="Birren B."/>
        </authorList>
    </citation>
    <scope>NUCLEOTIDE SEQUENCE [LARGE SCALE GENOMIC DNA]</scope>
    <source>
        <strain evidence="3">BCC8398</strain>
    </source>
</reference>
<sequence length="731" mass="81226">MPRAQTTAQRKSKSRQPISSTPLNIRRSARTQHGDTPRLSSNHSPSQEATQTQSQTQLEQSFISISTAPLPERYEINLALPADVKLNETEKEEAYVRGEELLSDGWRKSTDHEGKLRDIRTVQRMSRRLVTLSATDNNDLSSAVELPARGEQIGKGNQPLWYTADLAFPCVCSLDRLKYAYTFVHPPPTSSSLSEGYPSDAQSIAQSPARINDLPAWSTSISLDLDPSVDQIDDFEILWAIPLHIHSTIPASQVSESGTVVEMTESPEARRERKGKYRAVDVDSLMLDTDNHMPDKIVDGMVLKKVASQPEGGPKVTSALPNNAHVSRPARAREVHTANTAWEEESKRRKSRWRRLIRDDAGYGKVWEFLPLPYSHPVRYFPQVKPTKKKIRLKSTIPPYKLPKAYLSQAHPISPSAQNSSRYSQIGPYHPFHPSLHGYIRAYPKNRVYWLVPLHGPVLIPTLNHPLDDTGDVHFDAVVAPIIGRDMDAQAKMKDQRKIVPSTGHLLDNLADIPGNNQKERKPTPVKWTPSLLLSFLERFLHPLYLDPSMPLGTISYAFSGPKPDPFLDLPTPKPLDRHLVVDLSLTSAEEAANDQSAQNRQELARAETADEQASRPKARPKITTASANQAEAGSDVHTVKPVRPEAGDHLRIYCDAAHALQLRTWLHNVRIPLSGGRGVAAAETRPGATTAKVYNGNAAIIDGGESEEVRVLYKTRLTLVGDRGEVLMVA</sequence>
<dbReference type="EMBL" id="KV700125">
    <property type="protein sequence ID" value="OCF34451.1"/>
    <property type="molecule type" value="Genomic_DNA"/>
</dbReference>
<dbReference type="Proteomes" id="UP000092666">
    <property type="component" value="Unassembled WGS sequence"/>
</dbReference>
<feature type="compositionally biased region" description="Polar residues" evidence="1">
    <location>
        <begin position="1"/>
        <end position="23"/>
    </location>
</feature>
<evidence type="ECO:0000256" key="1">
    <source>
        <dbReference type="SAM" id="MobiDB-lite"/>
    </source>
</evidence>
<feature type="region of interest" description="Disordered" evidence="1">
    <location>
        <begin position="308"/>
        <end position="349"/>
    </location>
</feature>
<feature type="region of interest" description="Disordered" evidence="1">
    <location>
        <begin position="591"/>
        <end position="642"/>
    </location>
</feature>
<protein>
    <submittedName>
        <fullName evidence="2">Uncharacterized protein</fullName>
    </submittedName>
</protein>
<organism evidence="2 3">
    <name type="scientific">Kwoniella heveanensis BCC8398</name>
    <dbReference type="NCBI Taxonomy" id="1296120"/>
    <lineage>
        <taxon>Eukaryota</taxon>
        <taxon>Fungi</taxon>
        <taxon>Dikarya</taxon>
        <taxon>Basidiomycota</taxon>
        <taxon>Agaricomycotina</taxon>
        <taxon>Tremellomycetes</taxon>
        <taxon>Tremellales</taxon>
        <taxon>Cryptococcaceae</taxon>
        <taxon>Kwoniella</taxon>
    </lineage>
</organism>
<evidence type="ECO:0000313" key="2">
    <source>
        <dbReference type="EMBL" id="OCF34451.1"/>
    </source>
</evidence>
<gene>
    <name evidence="2" type="ORF">I316_03965</name>
</gene>
<feature type="compositionally biased region" description="Basic and acidic residues" evidence="1">
    <location>
        <begin position="603"/>
        <end position="615"/>
    </location>
</feature>
<proteinExistence type="predicted"/>
<dbReference type="AlphaFoldDB" id="A0A1B9GTU5"/>
<accession>A0A1B9GTU5</accession>
<keyword evidence="3" id="KW-1185">Reference proteome</keyword>
<name>A0A1B9GTU5_9TREE</name>
<dbReference type="OrthoDB" id="2564610at2759"/>
<evidence type="ECO:0000313" key="3">
    <source>
        <dbReference type="Proteomes" id="UP000092666"/>
    </source>
</evidence>
<reference evidence="2 3" key="1">
    <citation type="submission" date="2013-07" db="EMBL/GenBank/DDBJ databases">
        <title>The Genome Sequence of Cryptococcus heveanensis BCC8398.</title>
        <authorList>
            <consortium name="The Broad Institute Genome Sequencing Platform"/>
            <person name="Cuomo C."/>
            <person name="Litvintseva A."/>
            <person name="Chen Y."/>
            <person name="Heitman J."/>
            <person name="Sun S."/>
            <person name="Springer D."/>
            <person name="Dromer F."/>
            <person name="Young S.K."/>
            <person name="Zeng Q."/>
            <person name="Gargeya S."/>
            <person name="Fitzgerald M."/>
            <person name="Abouelleil A."/>
            <person name="Alvarado L."/>
            <person name="Berlin A.M."/>
            <person name="Chapman S.B."/>
            <person name="Dewar J."/>
            <person name="Goldberg J."/>
            <person name="Griggs A."/>
            <person name="Gujja S."/>
            <person name="Hansen M."/>
            <person name="Howarth C."/>
            <person name="Imamovic A."/>
            <person name="Larimer J."/>
            <person name="McCowan C."/>
            <person name="Murphy C."/>
            <person name="Pearson M."/>
            <person name="Priest M."/>
            <person name="Roberts A."/>
            <person name="Saif S."/>
            <person name="Shea T."/>
            <person name="Sykes S."/>
            <person name="Wortman J."/>
            <person name="Nusbaum C."/>
            <person name="Birren B."/>
        </authorList>
    </citation>
    <scope>NUCLEOTIDE SEQUENCE [LARGE SCALE GENOMIC DNA]</scope>
    <source>
        <strain evidence="2 3">BCC8398</strain>
    </source>
</reference>
<feature type="region of interest" description="Disordered" evidence="1">
    <location>
        <begin position="1"/>
        <end position="59"/>
    </location>
</feature>
<feature type="compositionally biased region" description="Low complexity" evidence="1">
    <location>
        <begin position="46"/>
        <end position="59"/>
    </location>
</feature>